<proteinExistence type="predicted"/>
<dbReference type="InterPro" id="IPR009057">
    <property type="entry name" value="Homeodomain-like_sf"/>
</dbReference>
<dbReference type="InterPro" id="IPR007367">
    <property type="entry name" value="DUF433"/>
</dbReference>
<dbReference type="Pfam" id="PF04255">
    <property type="entry name" value="DUF433"/>
    <property type="match status" value="1"/>
</dbReference>
<sequence>MMDLIVTDPEIMSGTPCFRGTRVPVSVLFDNLADGMTIDEIIQEWPSLNKDDVIAVLGWTSDEISRIAAA</sequence>
<dbReference type="STRING" id="69960.SAMN05421720_107172"/>
<keyword evidence="2" id="KW-1185">Reference proteome</keyword>
<dbReference type="PANTHER" id="PTHR34849:SF3">
    <property type="entry name" value="SSR2962 PROTEIN"/>
    <property type="match status" value="1"/>
</dbReference>
<dbReference type="InterPro" id="IPR036388">
    <property type="entry name" value="WH-like_DNA-bd_sf"/>
</dbReference>
<dbReference type="OrthoDB" id="9809529at2"/>
<organism evidence="1 2">
    <name type="scientific">Rhodospira trueperi</name>
    <dbReference type="NCBI Taxonomy" id="69960"/>
    <lineage>
        <taxon>Bacteria</taxon>
        <taxon>Pseudomonadati</taxon>
        <taxon>Pseudomonadota</taxon>
        <taxon>Alphaproteobacteria</taxon>
        <taxon>Rhodospirillales</taxon>
        <taxon>Rhodospirillaceae</taxon>
        <taxon>Rhodospira</taxon>
    </lineage>
</organism>
<accession>A0A1G7DFP9</accession>
<gene>
    <name evidence="1" type="ORF">SAMN05421720_107172</name>
</gene>
<dbReference type="Gene3D" id="1.10.10.10">
    <property type="entry name" value="Winged helix-like DNA-binding domain superfamily/Winged helix DNA-binding domain"/>
    <property type="match status" value="1"/>
</dbReference>
<evidence type="ECO:0000313" key="1">
    <source>
        <dbReference type="EMBL" id="SDE50414.1"/>
    </source>
</evidence>
<name>A0A1G7DFP9_9PROT</name>
<protein>
    <submittedName>
        <fullName evidence="1">Uncharacterized conserved protein, DUF433 family</fullName>
    </submittedName>
</protein>
<reference evidence="1 2" key="1">
    <citation type="submission" date="2016-10" db="EMBL/GenBank/DDBJ databases">
        <authorList>
            <person name="de Groot N.N."/>
        </authorList>
    </citation>
    <scope>NUCLEOTIDE SEQUENCE [LARGE SCALE GENOMIC DNA]</scope>
    <source>
        <strain evidence="1 2">ATCC 700224</strain>
    </source>
</reference>
<dbReference type="Proteomes" id="UP000199412">
    <property type="component" value="Unassembled WGS sequence"/>
</dbReference>
<dbReference type="SUPFAM" id="SSF46689">
    <property type="entry name" value="Homeodomain-like"/>
    <property type="match status" value="1"/>
</dbReference>
<dbReference type="RefSeq" id="WP_092786185.1">
    <property type="nucleotide sequence ID" value="NZ_FNAP01000007.1"/>
</dbReference>
<evidence type="ECO:0000313" key="2">
    <source>
        <dbReference type="Proteomes" id="UP000199412"/>
    </source>
</evidence>
<dbReference type="AlphaFoldDB" id="A0A1G7DFP9"/>
<dbReference type="PANTHER" id="PTHR34849">
    <property type="entry name" value="SSL5025 PROTEIN"/>
    <property type="match status" value="1"/>
</dbReference>
<dbReference type="EMBL" id="FNAP01000007">
    <property type="protein sequence ID" value="SDE50414.1"/>
    <property type="molecule type" value="Genomic_DNA"/>
</dbReference>